<dbReference type="EMBL" id="JAAVXB010000008">
    <property type="protein sequence ID" value="NKF23490.1"/>
    <property type="molecule type" value="Genomic_DNA"/>
</dbReference>
<keyword evidence="3" id="KW-0804">Transcription</keyword>
<dbReference type="SMART" id="SM00419">
    <property type="entry name" value="HTH_CRP"/>
    <property type="match status" value="1"/>
</dbReference>
<dbReference type="InterPro" id="IPR036390">
    <property type="entry name" value="WH_DNA-bd_sf"/>
</dbReference>
<organism evidence="6 7">
    <name type="scientific">Solimonas marina</name>
    <dbReference type="NCBI Taxonomy" id="2714601"/>
    <lineage>
        <taxon>Bacteria</taxon>
        <taxon>Pseudomonadati</taxon>
        <taxon>Pseudomonadota</taxon>
        <taxon>Gammaproteobacteria</taxon>
        <taxon>Nevskiales</taxon>
        <taxon>Nevskiaceae</taxon>
        <taxon>Solimonas</taxon>
    </lineage>
</organism>
<evidence type="ECO:0000259" key="4">
    <source>
        <dbReference type="PROSITE" id="PS50042"/>
    </source>
</evidence>
<dbReference type="PANTHER" id="PTHR24567:SF75">
    <property type="entry name" value="FUMARATE AND NITRATE REDUCTION REGULATORY PROTEIN"/>
    <property type="match status" value="1"/>
</dbReference>
<protein>
    <submittedName>
        <fullName evidence="6">Helix-turn-helix domain-containing protein</fullName>
    </submittedName>
</protein>
<dbReference type="GO" id="GO:0003677">
    <property type="term" value="F:DNA binding"/>
    <property type="evidence" value="ECO:0007669"/>
    <property type="project" value="UniProtKB-KW"/>
</dbReference>
<proteinExistence type="predicted"/>
<dbReference type="SUPFAM" id="SSF46785">
    <property type="entry name" value="Winged helix' DNA-binding domain"/>
    <property type="match status" value="1"/>
</dbReference>
<dbReference type="AlphaFoldDB" id="A0A969WEW9"/>
<dbReference type="Pfam" id="PF13545">
    <property type="entry name" value="HTH_Crp_2"/>
    <property type="match status" value="1"/>
</dbReference>
<dbReference type="Gene3D" id="2.60.120.10">
    <property type="entry name" value="Jelly Rolls"/>
    <property type="match status" value="1"/>
</dbReference>
<evidence type="ECO:0000256" key="2">
    <source>
        <dbReference type="ARBA" id="ARBA00023125"/>
    </source>
</evidence>
<feature type="domain" description="HTH crp-type" evidence="5">
    <location>
        <begin position="158"/>
        <end position="232"/>
    </location>
</feature>
<dbReference type="Proteomes" id="UP000653472">
    <property type="component" value="Unassembled WGS sequence"/>
</dbReference>
<dbReference type="InterPro" id="IPR012318">
    <property type="entry name" value="HTH_CRP"/>
</dbReference>
<dbReference type="PANTHER" id="PTHR24567">
    <property type="entry name" value="CRP FAMILY TRANSCRIPTIONAL REGULATORY PROTEIN"/>
    <property type="match status" value="1"/>
</dbReference>
<dbReference type="GO" id="GO:0003700">
    <property type="term" value="F:DNA-binding transcription factor activity"/>
    <property type="evidence" value="ECO:0007669"/>
    <property type="project" value="InterPro"/>
</dbReference>
<evidence type="ECO:0000313" key="7">
    <source>
        <dbReference type="Proteomes" id="UP000653472"/>
    </source>
</evidence>
<dbReference type="RefSeq" id="WP_168148815.1">
    <property type="nucleotide sequence ID" value="NZ_JAAVXB010000008.1"/>
</dbReference>
<dbReference type="InterPro" id="IPR014710">
    <property type="entry name" value="RmlC-like_jellyroll"/>
</dbReference>
<dbReference type="GO" id="GO:0005829">
    <property type="term" value="C:cytosol"/>
    <property type="evidence" value="ECO:0007669"/>
    <property type="project" value="TreeGrafter"/>
</dbReference>
<dbReference type="PROSITE" id="PS00042">
    <property type="entry name" value="HTH_CRP_1"/>
    <property type="match status" value="1"/>
</dbReference>
<dbReference type="InterPro" id="IPR050397">
    <property type="entry name" value="Env_Response_Regulators"/>
</dbReference>
<dbReference type="PRINTS" id="PR00034">
    <property type="entry name" value="HTHCRP"/>
</dbReference>
<dbReference type="InterPro" id="IPR018335">
    <property type="entry name" value="Tscrpt_reg_HTH_Crp-type_CS"/>
</dbReference>
<dbReference type="InterPro" id="IPR000595">
    <property type="entry name" value="cNMP-bd_dom"/>
</dbReference>
<dbReference type="PROSITE" id="PS51063">
    <property type="entry name" value="HTH_CRP_2"/>
    <property type="match status" value="1"/>
</dbReference>
<dbReference type="CDD" id="cd00038">
    <property type="entry name" value="CAP_ED"/>
    <property type="match status" value="1"/>
</dbReference>
<evidence type="ECO:0000313" key="6">
    <source>
        <dbReference type="EMBL" id="NKF23490.1"/>
    </source>
</evidence>
<keyword evidence="2" id="KW-0238">DNA-binding</keyword>
<evidence type="ECO:0000256" key="1">
    <source>
        <dbReference type="ARBA" id="ARBA00023015"/>
    </source>
</evidence>
<reference evidence="6" key="1">
    <citation type="submission" date="2020-03" db="EMBL/GenBank/DDBJ databases">
        <title>Solimonas marina sp. nov., isolated from deep seawater of the Pacific Ocean.</title>
        <authorList>
            <person name="Liu X."/>
            <person name="Lai Q."/>
            <person name="Sun F."/>
            <person name="Gai Y."/>
            <person name="Li G."/>
            <person name="Shao Z."/>
        </authorList>
    </citation>
    <scope>NUCLEOTIDE SEQUENCE</scope>
    <source>
        <strain evidence="6">C16B3</strain>
    </source>
</reference>
<evidence type="ECO:0000256" key="3">
    <source>
        <dbReference type="ARBA" id="ARBA00023163"/>
    </source>
</evidence>
<dbReference type="PROSITE" id="PS50042">
    <property type="entry name" value="CNMP_BINDING_3"/>
    <property type="match status" value="1"/>
</dbReference>
<accession>A0A969WEW9</accession>
<feature type="domain" description="Cyclic nucleotide-binding" evidence="4">
    <location>
        <begin position="47"/>
        <end position="99"/>
    </location>
</feature>
<dbReference type="SMART" id="SM00100">
    <property type="entry name" value="cNMP"/>
    <property type="match status" value="1"/>
</dbReference>
<dbReference type="Gene3D" id="1.10.10.10">
    <property type="entry name" value="Winged helix-like DNA-binding domain superfamily/Winged helix DNA-binding domain"/>
    <property type="match status" value="1"/>
</dbReference>
<dbReference type="SUPFAM" id="SSF51206">
    <property type="entry name" value="cAMP-binding domain-like"/>
    <property type="match status" value="1"/>
</dbReference>
<dbReference type="Pfam" id="PF00027">
    <property type="entry name" value="cNMP_binding"/>
    <property type="match status" value="1"/>
</dbReference>
<keyword evidence="1" id="KW-0805">Transcription regulation</keyword>
<dbReference type="InterPro" id="IPR036388">
    <property type="entry name" value="WH-like_DNA-bd_sf"/>
</dbReference>
<evidence type="ECO:0000259" key="5">
    <source>
        <dbReference type="PROSITE" id="PS51063"/>
    </source>
</evidence>
<dbReference type="CDD" id="cd00092">
    <property type="entry name" value="HTH_CRP"/>
    <property type="match status" value="1"/>
</dbReference>
<keyword evidence="7" id="KW-1185">Reference proteome</keyword>
<dbReference type="InterPro" id="IPR018490">
    <property type="entry name" value="cNMP-bd_dom_sf"/>
</dbReference>
<name>A0A969WEW9_9GAMM</name>
<sequence length="250" mass="27271">MLNLHTPAAPQSQDPCSNCLRHGQCLGASVQNAVRDDEGSCVTVTQLQRGQTLYRNGDAVNAVYVVQSGALKSRRTSVQGDEEIVAFRLPGDTAGLDAIKASRHGTEAVALCTTRVCRVPLDTLRREMHESAPVADALLADLGGEIELLQDRLQNDRLPAQARIAAFLLSQLQRRRRMFGAQIDHFTLPMTRVDLGRFLGLATETVSRMFTRLQADGVIACDGNRIEIRDDAALQRRSQSELNGALPQAA</sequence>
<comment type="caution">
    <text evidence="6">The sequence shown here is derived from an EMBL/GenBank/DDBJ whole genome shotgun (WGS) entry which is preliminary data.</text>
</comment>
<gene>
    <name evidence="6" type="ORF">G7Y82_14315</name>
</gene>